<feature type="region of interest" description="Disordered" evidence="12">
    <location>
        <begin position="50"/>
        <end position="88"/>
    </location>
</feature>
<dbReference type="SMART" id="SM00220">
    <property type="entry name" value="S_TKc"/>
    <property type="match status" value="1"/>
</dbReference>
<evidence type="ECO:0000256" key="7">
    <source>
        <dbReference type="ARBA" id="ARBA00022777"/>
    </source>
</evidence>
<evidence type="ECO:0000256" key="4">
    <source>
        <dbReference type="ARBA" id="ARBA00022527"/>
    </source>
</evidence>
<reference evidence="14" key="2">
    <citation type="submission" date="2004-02" db="EMBL/GenBank/DDBJ databases">
        <authorList>
            <consortium name="Genoscope"/>
            <consortium name="Whitehead Institute Centre for Genome Research"/>
        </authorList>
    </citation>
    <scope>NUCLEOTIDE SEQUENCE</scope>
</reference>
<dbReference type="EC" id="2.7.11.24" evidence="3"/>
<feature type="domain" description="Protein kinase" evidence="13">
    <location>
        <begin position="88"/>
        <end position="425"/>
    </location>
</feature>
<keyword evidence="7" id="KW-0418">Kinase</keyword>
<dbReference type="InterPro" id="IPR011009">
    <property type="entry name" value="Kinase-like_dom_sf"/>
</dbReference>
<dbReference type="InterPro" id="IPR017441">
    <property type="entry name" value="Protein_kinase_ATP_BS"/>
</dbReference>
<evidence type="ECO:0000259" key="13">
    <source>
        <dbReference type="PROSITE" id="PS50011"/>
    </source>
</evidence>
<protein>
    <recommendedName>
        <fullName evidence="3">mitogen-activated protein kinase</fullName>
        <ecNumber evidence="3">2.7.11.24</ecNumber>
    </recommendedName>
</protein>
<keyword evidence="6 11" id="KW-0547">Nucleotide-binding</keyword>
<keyword evidence="4" id="KW-0723">Serine/threonine-protein kinase</keyword>
<dbReference type="KEGG" id="tng:GSTEN00004800G001"/>
<evidence type="ECO:0000256" key="3">
    <source>
        <dbReference type="ARBA" id="ARBA00012411"/>
    </source>
</evidence>
<evidence type="ECO:0000256" key="6">
    <source>
        <dbReference type="ARBA" id="ARBA00022741"/>
    </source>
</evidence>
<dbReference type="AlphaFoldDB" id="Q4T9D7"/>
<name>Q4T9D7_TETNG</name>
<dbReference type="GO" id="GO:0004707">
    <property type="term" value="F:MAP kinase activity"/>
    <property type="evidence" value="ECO:0007669"/>
    <property type="project" value="UniProtKB-EC"/>
</dbReference>
<dbReference type="Gene3D" id="3.30.200.20">
    <property type="entry name" value="Phosphorylase Kinase, domain 1"/>
    <property type="match status" value="1"/>
</dbReference>
<comment type="similarity">
    <text evidence="2">Belongs to the protein kinase superfamily. CMGC Ser/Thr protein kinase family. MAP kinase subfamily.</text>
</comment>
<dbReference type="PROSITE" id="PS00107">
    <property type="entry name" value="PROTEIN_KINASE_ATP"/>
    <property type="match status" value="1"/>
</dbReference>
<comment type="cofactor">
    <cofactor evidence="1">
        <name>Mg(2+)</name>
        <dbReference type="ChEBI" id="CHEBI:18420"/>
    </cofactor>
</comment>
<evidence type="ECO:0000256" key="9">
    <source>
        <dbReference type="ARBA" id="ARBA00047592"/>
    </source>
</evidence>
<dbReference type="InterPro" id="IPR000719">
    <property type="entry name" value="Prot_kinase_dom"/>
</dbReference>
<dbReference type="FunFam" id="3.30.200.20:FF:000961">
    <property type="entry name" value="Mitogen-activated protein kinase"/>
    <property type="match status" value="1"/>
</dbReference>
<evidence type="ECO:0000256" key="10">
    <source>
        <dbReference type="ARBA" id="ARBA00048312"/>
    </source>
</evidence>
<dbReference type="GO" id="GO:0005524">
    <property type="term" value="F:ATP binding"/>
    <property type="evidence" value="ECO:0007669"/>
    <property type="project" value="UniProtKB-UniRule"/>
</dbReference>
<evidence type="ECO:0000256" key="11">
    <source>
        <dbReference type="PROSITE-ProRule" id="PRU10141"/>
    </source>
</evidence>
<dbReference type="OrthoDB" id="192887at2759"/>
<dbReference type="InterPro" id="IPR008271">
    <property type="entry name" value="Ser/Thr_kinase_AS"/>
</dbReference>
<dbReference type="Gene3D" id="1.10.510.10">
    <property type="entry name" value="Transferase(Phosphotransferase) domain 1"/>
    <property type="match status" value="1"/>
</dbReference>
<evidence type="ECO:0000256" key="5">
    <source>
        <dbReference type="ARBA" id="ARBA00022679"/>
    </source>
</evidence>
<feature type="region of interest" description="Disordered" evidence="12">
    <location>
        <begin position="561"/>
        <end position="582"/>
    </location>
</feature>
<comment type="catalytic activity">
    <reaction evidence="9">
        <text>L-threonyl-[protein] + ATP = O-phospho-L-threonyl-[protein] + ADP + H(+)</text>
        <dbReference type="Rhea" id="RHEA:46608"/>
        <dbReference type="Rhea" id="RHEA-COMP:11060"/>
        <dbReference type="Rhea" id="RHEA-COMP:11605"/>
        <dbReference type="ChEBI" id="CHEBI:15378"/>
        <dbReference type="ChEBI" id="CHEBI:30013"/>
        <dbReference type="ChEBI" id="CHEBI:30616"/>
        <dbReference type="ChEBI" id="CHEBI:61977"/>
        <dbReference type="ChEBI" id="CHEBI:456216"/>
        <dbReference type="EC" id="2.7.11.24"/>
    </reaction>
</comment>
<comment type="catalytic activity">
    <reaction evidence="10">
        <text>L-seryl-[protein] + ATP = O-phospho-L-seryl-[protein] + ADP + H(+)</text>
        <dbReference type="Rhea" id="RHEA:17989"/>
        <dbReference type="Rhea" id="RHEA-COMP:9863"/>
        <dbReference type="Rhea" id="RHEA-COMP:11604"/>
        <dbReference type="ChEBI" id="CHEBI:15378"/>
        <dbReference type="ChEBI" id="CHEBI:29999"/>
        <dbReference type="ChEBI" id="CHEBI:30616"/>
        <dbReference type="ChEBI" id="CHEBI:83421"/>
        <dbReference type="ChEBI" id="CHEBI:456216"/>
        <dbReference type="EC" id="2.7.11.24"/>
    </reaction>
</comment>
<evidence type="ECO:0000256" key="1">
    <source>
        <dbReference type="ARBA" id="ARBA00001946"/>
    </source>
</evidence>
<dbReference type="Pfam" id="PF00069">
    <property type="entry name" value="Pkinase"/>
    <property type="match status" value="1"/>
</dbReference>
<proteinExistence type="inferred from homology"/>
<dbReference type="CDD" id="cd07853">
    <property type="entry name" value="STKc_NLK"/>
    <property type="match status" value="1"/>
</dbReference>
<gene>
    <name evidence="14" type="ORF">GSTENG00004800001</name>
</gene>
<evidence type="ECO:0000256" key="8">
    <source>
        <dbReference type="ARBA" id="ARBA00022840"/>
    </source>
</evidence>
<evidence type="ECO:0000313" key="14">
    <source>
        <dbReference type="EMBL" id="CAF90495.1"/>
    </source>
</evidence>
<keyword evidence="5" id="KW-0808">Transferase</keyword>
<comment type="caution">
    <text evidence="14">The sequence shown here is derived from an EMBL/GenBank/DDBJ whole genome shotgun (WGS) entry which is preliminary data.</text>
</comment>
<sequence>MAFHGSGRQTVCGDLFPASELGTKYFCVSSACGAPSTGLSATPCLTGPTAPAGTPRHPTALGGSAGGGAAVPQPYSNPASEVPSPAEMEPDRPIGYGAFGVVWSVTDPRDGRKVALKKMPNVFQNLVSCKRVFRELRMLCFFKHDNVRTPRRRRWASFGRRASFSVLWQVLSALDILQPPQIDCFEEIYVITELMQSDLHKVIVSPQPLTTDHIKVFLYQILRGLKYLHSAGILHRDIKPGNLLVNSNCLLKICDFGLARVEEPDPSCHMTQEVVTQYYRAPEVLMGCRHYGSAIDIWSVGCIFAELLGRRILFQAQSPIQQVRPPKENYLFLKKKKTLFLTVCFPQLDLITDLLGTPPLSALSSACEGARAHILMGPHKPPSLSVLYMLSDGATHEAVHLLCRMLVFDPAKRISGSDALSHPYLDEGRLRYHTCMCQCCYSVPSGRVYTRDFEPVAERPFSHSYENSLLSVWQGKELIHRFITEHQQGKRVPLCINPQSAAFKTFISFARNARLTRGRPCPQVHGLALVQGVQEGGEMSAAGGQGPQQFAGFIQSCCLGPEEEAPPTTSPPTNPEPENNLLHPNSCSRSFWC</sequence>
<dbReference type="SUPFAM" id="SSF56112">
    <property type="entry name" value="Protein kinase-like (PK-like)"/>
    <property type="match status" value="1"/>
</dbReference>
<evidence type="ECO:0000256" key="12">
    <source>
        <dbReference type="SAM" id="MobiDB-lite"/>
    </source>
</evidence>
<reference evidence="14" key="1">
    <citation type="journal article" date="2004" name="Nature">
        <title>Genome duplication in the teleost fish Tetraodon nigroviridis reveals the early vertebrate proto-karyotype.</title>
        <authorList>
            <person name="Jaillon O."/>
            <person name="Aury J.-M."/>
            <person name="Brunet F."/>
            <person name="Petit J.-L."/>
            <person name="Stange-Thomann N."/>
            <person name="Mauceli E."/>
            <person name="Bouneau L."/>
            <person name="Fischer C."/>
            <person name="Ozouf-Costaz C."/>
            <person name="Bernot A."/>
            <person name="Nicaud S."/>
            <person name="Jaffe D."/>
            <person name="Fisher S."/>
            <person name="Lutfalla G."/>
            <person name="Dossat C."/>
            <person name="Segurens B."/>
            <person name="Dasilva C."/>
            <person name="Salanoubat M."/>
            <person name="Levy M."/>
            <person name="Boudet N."/>
            <person name="Castellano S."/>
            <person name="Anthouard V."/>
            <person name="Jubin C."/>
            <person name="Castelli V."/>
            <person name="Katinka M."/>
            <person name="Vacherie B."/>
            <person name="Biemont C."/>
            <person name="Skalli Z."/>
            <person name="Cattolico L."/>
            <person name="Poulain J."/>
            <person name="De Berardinis V."/>
            <person name="Cruaud C."/>
            <person name="Duprat S."/>
            <person name="Brottier P."/>
            <person name="Coutanceau J.-P."/>
            <person name="Gouzy J."/>
            <person name="Parra G."/>
            <person name="Lardier G."/>
            <person name="Chapple C."/>
            <person name="McKernan K.J."/>
            <person name="McEwan P."/>
            <person name="Bosak S."/>
            <person name="Kellis M."/>
            <person name="Volff J.-N."/>
            <person name="Guigo R."/>
            <person name="Zody M.C."/>
            <person name="Mesirov J."/>
            <person name="Lindblad-Toh K."/>
            <person name="Birren B."/>
            <person name="Nusbaum C."/>
            <person name="Kahn D."/>
            <person name="Robinson-Rechavi M."/>
            <person name="Laudet V."/>
            <person name="Schachter V."/>
            <person name="Quetier F."/>
            <person name="Saurin W."/>
            <person name="Scarpelli C."/>
            <person name="Wincker P."/>
            <person name="Lander E.S."/>
            <person name="Weissenbach J."/>
            <person name="Roest Crollius H."/>
        </authorList>
    </citation>
    <scope>NUCLEOTIDE SEQUENCE [LARGE SCALE GENOMIC DNA]</scope>
</reference>
<evidence type="ECO:0000256" key="2">
    <source>
        <dbReference type="ARBA" id="ARBA00008832"/>
    </source>
</evidence>
<accession>Q4T9D7</accession>
<keyword evidence="8 11" id="KW-0067">ATP-binding</keyword>
<dbReference type="PROSITE" id="PS00108">
    <property type="entry name" value="PROTEIN_KINASE_ST"/>
    <property type="match status" value="1"/>
</dbReference>
<dbReference type="PANTHER" id="PTHR24055">
    <property type="entry name" value="MITOGEN-ACTIVATED PROTEIN KINASE"/>
    <property type="match status" value="1"/>
</dbReference>
<feature type="binding site" evidence="11">
    <location>
        <position position="117"/>
    </location>
    <ligand>
        <name>ATP</name>
        <dbReference type="ChEBI" id="CHEBI:30616"/>
    </ligand>
</feature>
<organism evidence="14">
    <name type="scientific">Tetraodon nigroviridis</name>
    <name type="common">Spotted green pufferfish</name>
    <name type="synonym">Chelonodon nigroviridis</name>
    <dbReference type="NCBI Taxonomy" id="99883"/>
    <lineage>
        <taxon>Eukaryota</taxon>
        <taxon>Metazoa</taxon>
        <taxon>Chordata</taxon>
        <taxon>Craniata</taxon>
        <taxon>Vertebrata</taxon>
        <taxon>Euteleostomi</taxon>
        <taxon>Actinopterygii</taxon>
        <taxon>Neopterygii</taxon>
        <taxon>Teleostei</taxon>
        <taxon>Neoteleostei</taxon>
        <taxon>Acanthomorphata</taxon>
        <taxon>Eupercaria</taxon>
        <taxon>Tetraodontiformes</taxon>
        <taxon>Tetradontoidea</taxon>
        <taxon>Tetraodontidae</taxon>
        <taxon>Tetraodon</taxon>
    </lineage>
</organism>
<dbReference type="InterPro" id="IPR050117">
    <property type="entry name" value="MAPK"/>
</dbReference>
<dbReference type="FunFam" id="1.10.510.10:FF:000624">
    <property type="entry name" value="Mitogen-activated protein kinase"/>
    <property type="match status" value="1"/>
</dbReference>
<dbReference type="EMBL" id="CAAE01007594">
    <property type="protein sequence ID" value="CAF90495.1"/>
    <property type="molecule type" value="Genomic_DNA"/>
</dbReference>
<dbReference type="PROSITE" id="PS50011">
    <property type="entry name" value="PROTEIN_KINASE_DOM"/>
    <property type="match status" value="1"/>
</dbReference>